<dbReference type="InterPro" id="IPR011990">
    <property type="entry name" value="TPR-like_helical_dom_sf"/>
</dbReference>
<feature type="repeat" description="TPR" evidence="1">
    <location>
        <begin position="325"/>
        <end position="358"/>
    </location>
</feature>
<reference evidence="3" key="1">
    <citation type="submission" date="2022-09" db="EMBL/GenBank/DDBJ databases">
        <title>Actin cytoskeleton and complex cell architecture in an #Asgard archaeon.</title>
        <authorList>
            <person name="Ponce Toledo R.I."/>
            <person name="Schleper C."/>
            <person name="Rodrigues Oliveira T."/>
            <person name="Wollweber F."/>
            <person name="Xu J."/>
            <person name="Rittmann S."/>
            <person name="Klingl A."/>
            <person name="Pilhofer M."/>
        </authorList>
    </citation>
    <scope>NUCLEOTIDE SEQUENCE</scope>
    <source>
        <strain evidence="3">B-35</strain>
    </source>
</reference>
<keyword evidence="4" id="KW-1185">Reference proteome</keyword>
<keyword evidence="1" id="KW-0802">TPR repeat</keyword>
<dbReference type="Proteomes" id="UP001208689">
    <property type="component" value="Chromosome"/>
</dbReference>
<organism evidence="3 4">
    <name type="scientific">Candidatus Lokiarchaeum ossiferum</name>
    <dbReference type="NCBI Taxonomy" id="2951803"/>
    <lineage>
        <taxon>Archaea</taxon>
        <taxon>Promethearchaeati</taxon>
        <taxon>Promethearchaeota</taxon>
        <taxon>Promethearchaeia</taxon>
        <taxon>Promethearchaeales</taxon>
        <taxon>Promethearchaeaceae</taxon>
        <taxon>Candidatus Lokiarchaeum</taxon>
    </lineage>
</organism>
<gene>
    <name evidence="3" type="ORF">NEF87_000465</name>
</gene>
<dbReference type="PANTHER" id="PTHR10098">
    <property type="entry name" value="RAPSYN-RELATED"/>
    <property type="match status" value="1"/>
</dbReference>
<dbReference type="Gene3D" id="1.25.40.10">
    <property type="entry name" value="Tetratricopeptide repeat domain"/>
    <property type="match status" value="1"/>
</dbReference>
<dbReference type="Pfam" id="PF17874">
    <property type="entry name" value="TPR_MalT"/>
    <property type="match status" value="1"/>
</dbReference>
<sequence length="620" mass="71596">MGMLKYSKEMHVVAMYCGKCKKQIEFQIPEDVFQVERDHYPFTFRYIHGLPVHSVTLFIDKHGDIRGTEFDDAIKLSQDVITSLLERHFSSELLNGDINKQTLSNTHTESTFSNNFVPDYSHGILKKAKEKYAHFQYHEALTLLVNYDSVEKLTLEGQLAFFLLQIDLFYSLSWFKDALKAAEWVYENSKTIGNRLVMLDALLSIGKASLRLGLLEKANDCIIQCDSLFPQIQDLPQPIIEKRKFVLNYNKGRYFWQIGELENALDQAKLQLEGSINYGNDQDRALGNHCVGLYYMQLGDFAESLKFTTQALEIAKTLNDKMLMARSYNNIGEILRFQGKLDNALSHYEKALETNKELLDNREIAINLANIGSIYFEKSDYTNAEKSIVESLDVQLKFKDDIFHVELLFILVKIYLARNNLQSAQSCLQKIQAIYANNQLLRIKIRFTLAKGLILKKKGSLRNIIEARILLTYLLIEKSAENELKIQILVNLCDLLFKELEITSDLEIISEIQSQVDKLHSIALEEKSFSLLSEIYFFQAKLKLLDFQLDEYANYMLEAQKIAAEHNLSQLLDKISTEYDKYLKEAEKWVELKSKNAPISERLQLIALEKNVNKLLMRDG</sequence>
<evidence type="ECO:0000313" key="3">
    <source>
        <dbReference type="EMBL" id="UYP44180.1"/>
    </source>
</evidence>
<proteinExistence type="predicted"/>
<protein>
    <recommendedName>
        <fullName evidence="2">MalT-like TPR region domain-containing protein</fullName>
    </recommendedName>
</protein>
<dbReference type="SUPFAM" id="SSF48452">
    <property type="entry name" value="TPR-like"/>
    <property type="match status" value="1"/>
</dbReference>
<accession>A0ABY6HL99</accession>
<dbReference type="InterPro" id="IPR041617">
    <property type="entry name" value="TPR_MalT"/>
</dbReference>
<feature type="domain" description="MalT-like TPR region" evidence="2">
    <location>
        <begin position="284"/>
        <end position="516"/>
    </location>
</feature>
<dbReference type="PROSITE" id="PS50005">
    <property type="entry name" value="TPR"/>
    <property type="match status" value="1"/>
</dbReference>
<evidence type="ECO:0000259" key="2">
    <source>
        <dbReference type="Pfam" id="PF17874"/>
    </source>
</evidence>
<dbReference type="EMBL" id="CP104013">
    <property type="protein sequence ID" value="UYP44180.1"/>
    <property type="molecule type" value="Genomic_DNA"/>
</dbReference>
<dbReference type="PROSITE" id="PS50293">
    <property type="entry name" value="TPR_REGION"/>
    <property type="match status" value="1"/>
</dbReference>
<name>A0ABY6HL99_9ARCH</name>
<evidence type="ECO:0000256" key="1">
    <source>
        <dbReference type="PROSITE-ProRule" id="PRU00339"/>
    </source>
</evidence>
<evidence type="ECO:0000313" key="4">
    <source>
        <dbReference type="Proteomes" id="UP001208689"/>
    </source>
</evidence>
<dbReference type="SMART" id="SM00028">
    <property type="entry name" value="TPR"/>
    <property type="match status" value="5"/>
</dbReference>
<dbReference type="InterPro" id="IPR019734">
    <property type="entry name" value="TPR_rpt"/>
</dbReference>